<dbReference type="EMBL" id="JBBNAE010000003">
    <property type="protein sequence ID" value="KAK9137024.1"/>
    <property type="molecule type" value="Genomic_DNA"/>
</dbReference>
<organism evidence="1 2">
    <name type="scientific">Stephania japonica</name>
    <dbReference type="NCBI Taxonomy" id="461633"/>
    <lineage>
        <taxon>Eukaryota</taxon>
        <taxon>Viridiplantae</taxon>
        <taxon>Streptophyta</taxon>
        <taxon>Embryophyta</taxon>
        <taxon>Tracheophyta</taxon>
        <taxon>Spermatophyta</taxon>
        <taxon>Magnoliopsida</taxon>
        <taxon>Ranunculales</taxon>
        <taxon>Menispermaceae</taxon>
        <taxon>Menispermoideae</taxon>
        <taxon>Cissampelideae</taxon>
        <taxon>Stephania</taxon>
    </lineage>
</organism>
<proteinExistence type="predicted"/>
<reference evidence="1 2" key="1">
    <citation type="submission" date="2024-01" db="EMBL/GenBank/DDBJ databases">
        <title>Genome assemblies of Stephania.</title>
        <authorList>
            <person name="Yang L."/>
        </authorList>
    </citation>
    <scope>NUCLEOTIDE SEQUENCE [LARGE SCALE GENOMIC DNA]</scope>
    <source>
        <strain evidence="1">QJT</strain>
        <tissue evidence="1">Leaf</tissue>
    </source>
</reference>
<comment type="caution">
    <text evidence="1">The sequence shown here is derived from an EMBL/GenBank/DDBJ whole genome shotgun (WGS) entry which is preliminary data.</text>
</comment>
<protein>
    <submittedName>
        <fullName evidence="1">Uncharacterized protein</fullName>
    </submittedName>
</protein>
<name>A0AAP0JNB9_9MAGN</name>
<accession>A0AAP0JNB9</accession>
<evidence type="ECO:0000313" key="2">
    <source>
        <dbReference type="Proteomes" id="UP001417504"/>
    </source>
</evidence>
<keyword evidence="2" id="KW-1185">Reference proteome</keyword>
<dbReference type="AlphaFoldDB" id="A0AAP0JNB9"/>
<sequence length="69" mass="7702">MQENTIAIGLRIAEYHHGQRNSQSVPKDGVILILFSSTAPTTQNLIKSYKKNVTMQQCNNVGLMASPKW</sequence>
<evidence type="ECO:0000313" key="1">
    <source>
        <dbReference type="EMBL" id="KAK9137024.1"/>
    </source>
</evidence>
<gene>
    <name evidence="1" type="ORF">Sjap_007618</name>
</gene>
<dbReference type="Proteomes" id="UP001417504">
    <property type="component" value="Unassembled WGS sequence"/>
</dbReference>